<dbReference type="RefSeq" id="WP_148896019.1">
    <property type="nucleotide sequence ID" value="NZ_VNIB01000007.1"/>
</dbReference>
<dbReference type="InterPro" id="IPR029016">
    <property type="entry name" value="GAF-like_dom_sf"/>
</dbReference>
<dbReference type="Gene3D" id="1.10.3210.10">
    <property type="entry name" value="Hypothetical protein af1432"/>
    <property type="match status" value="1"/>
</dbReference>
<dbReference type="EMBL" id="VNIB01000007">
    <property type="protein sequence ID" value="TYO98247.1"/>
    <property type="molecule type" value="Genomic_DNA"/>
</dbReference>
<dbReference type="PROSITE" id="PS51832">
    <property type="entry name" value="HD_GYP"/>
    <property type="match status" value="1"/>
</dbReference>
<proteinExistence type="predicted"/>
<reference evidence="2 3" key="1">
    <citation type="submission" date="2019-07" db="EMBL/GenBank/DDBJ databases">
        <title>Genomic Encyclopedia of Type Strains, Phase IV (KMG-IV): sequencing the most valuable type-strain genomes for metagenomic binning, comparative biology and taxonomic classification.</title>
        <authorList>
            <person name="Goeker M."/>
        </authorList>
    </citation>
    <scope>NUCLEOTIDE SEQUENCE [LARGE SCALE GENOMIC DNA]</scope>
    <source>
        <strain evidence="2 3">SS015</strain>
    </source>
</reference>
<dbReference type="SMART" id="SM00065">
    <property type="entry name" value="GAF"/>
    <property type="match status" value="1"/>
</dbReference>
<dbReference type="Proteomes" id="UP000324159">
    <property type="component" value="Unassembled WGS sequence"/>
</dbReference>
<protein>
    <submittedName>
        <fullName evidence="2">Uncharacterized protein (TIGR02266 family)</fullName>
    </submittedName>
</protein>
<dbReference type="GO" id="GO:0035438">
    <property type="term" value="F:cyclic-di-GMP binding"/>
    <property type="evidence" value="ECO:0007669"/>
    <property type="project" value="InterPro"/>
</dbReference>
<dbReference type="AlphaFoldDB" id="A0A5D3WJM1"/>
<organism evidence="2 3">
    <name type="scientific">Geothermobacter ehrlichii</name>
    <dbReference type="NCBI Taxonomy" id="213224"/>
    <lineage>
        <taxon>Bacteria</taxon>
        <taxon>Pseudomonadati</taxon>
        <taxon>Thermodesulfobacteriota</taxon>
        <taxon>Desulfuromonadia</taxon>
        <taxon>Desulfuromonadales</taxon>
        <taxon>Geothermobacteraceae</taxon>
        <taxon>Geothermobacter</taxon>
    </lineage>
</organism>
<dbReference type="SUPFAM" id="SSF55781">
    <property type="entry name" value="GAF domain-like"/>
    <property type="match status" value="1"/>
</dbReference>
<evidence type="ECO:0000259" key="1">
    <source>
        <dbReference type="PROSITE" id="PS51832"/>
    </source>
</evidence>
<dbReference type="Pfam" id="PF13487">
    <property type="entry name" value="HD_5"/>
    <property type="match status" value="1"/>
</dbReference>
<dbReference type="Pfam" id="PF07238">
    <property type="entry name" value="PilZ"/>
    <property type="match status" value="1"/>
</dbReference>
<gene>
    <name evidence="2" type="ORF">EDC39_10742</name>
</gene>
<dbReference type="SUPFAM" id="SSF141371">
    <property type="entry name" value="PilZ domain-like"/>
    <property type="match status" value="1"/>
</dbReference>
<evidence type="ECO:0000313" key="3">
    <source>
        <dbReference type="Proteomes" id="UP000324159"/>
    </source>
</evidence>
<feature type="domain" description="HD-GYP" evidence="1">
    <location>
        <begin position="434"/>
        <end position="632"/>
    </location>
</feature>
<dbReference type="InterPro" id="IPR003018">
    <property type="entry name" value="GAF"/>
</dbReference>
<dbReference type="InterPro" id="IPR037522">
    <property type="entry name" value="HD_GYP_dom"/>
</dbReference>
<dbReference type="CDD" id="cd00077">
    <property type="entry name" value="HDc"/>
    <property type="match status" value="1"/>
</dbReference>
<dbReference type="OrthoDB" id="9769359at2"/>
<dbReference type="InterPro" id="IPR009875">
    <property type="entry name" value="PilZ_domain"/>
</dbReference>
<sequence length="760" mass="84212">MPPLNEPPIDFSEPLRHCLDYLGRSDVSVPIQSLLTASGIDRERLRVTAEQFYRFCQHVAAATGDDMLLRRVGRHAGRRASLGFLSQAAQGIVGPGLLLQHLIRRHQSGRPALWELKKTGARRLELSLGGKGHGPFLCQYVTGFLEGLAPLYSQEGSGFVHPRCTGRGDSRCLYVLSWPNRPGDTLRRARNLLAAGTLLTLPAIPWIPATATGPLAFAAMGGLFALTAIGGIIERIGIQKHLHRQILTNEHLVDQENANAVKLQLTRELSQAVGSRGSSEDLLQAVIDILAENLDFDRGMIFLVDRDEKTVQYRAGFGLGEQDLAVLREPVSMDLKSRGHPLPDFLRQSGSLLVNDVRGLHSVRHHNFCRWMAHLGNRSFLCCPIHNGKHPAGLLIMGLSSPRRQLLESDLQLLEGLVPLIGIGLQNTRLLHQQSSQFQSILQVLAASIDARDFLTAGHSAQVTEYAVGICRKLGLSEDYTDMVRIAAMLHDYGKLAVPDFILKKDGELSAEEKALIRTHPDKSREILERIPFEGIYRQIPQIVGAHHEKMDGSGYPKGLKGEEIPLGARIIAVADFFEAITSKRHYRDPMPYPVALQLLAEESLIHFDKNVVDAFFRYINETRVCMVGRSRPKRTSIDRRKVRIPCRTHVSCQIGNRVVAGTSANLSSGGIFVATDHPIDVNNHVEVIFTLPNQPSTLFRLKGRVAWHNNRKAQRLPHGVGIEFLRVPEEISGALNGFISHYVARHEAGLADEPVLTVH</sequence>
<dbReference type="SMART" id="SM00471">
    <property type="entry name" value="HDc"/>
    <property type="match status" value="1"/>
</dbReference>
<dbReference type="PANTHER" id="PTHR43155">
    <property type="entry name" value="CYCLIC DI-GMP PHOSPHODIESTERASE PA4108-RELATED"/>
    <property type="match status" value="1"/>
</dbReference>
<keyword evidence="3" id="KW-1185">Reference proteome</keyword>
<dbReference type="Gene3D" id="2.40.10.220">
    <property type="entry name" value="predicted glycosyltransferase like domains"/>
    <property type="match status" value="1"/>
</dbReference>
<comment type="caution">
    <text evidence="2">The sequence shown here is derived from an EMBL/GenBank/DDBJ whole genome shotgun (WGS) entry which is preliminary data.</text>
</comment>
<dbReference type="InterPro" id="IPR003607">
    <property type="entry name" value="HD/PDEase_dom"/>
</dbReference>
<accession>A0A5D3WJM1</accession>
<evidence type="ECO:0000313" key="2">
    <source>
        <dbReference type="EMBL" id="TYO98247.1"/>
    </source>
</evidence>
<dbReference type="Gene3D" id="3.30.450.40">
    <property type="match status" value="1"/>
</dbReference>
<dbReference type="SUPFAM" id="SSF109604">
    <property type="entry name" value="HD-domain/PDEase-like"/>
    <property type="match status" value="1"/>
</dbReference>
<dbReference type="PANTHER" id="PTHR43155:SF2">
    <property type="entry name" value="CYCLIC DI-GMP PHOSPHODIESTERASE PA4108"/>
    <property type="match status" value="1"/>
</dbReference>
<dbReference type="Pfam" id="PF01590">
    <property type="entry name" value="GAF"/>
    <property type="match status" value="1"/>
</dbReference>
<name>A0A5D3WJM1_9BACT</name>